<gene>
    <name evidence="1" type="ORF">SELMODRAFT_91052</name>
</gene>
<dbReference type="Gene3D" id="3.40.50.150">
    <property type="entry name" value="Vaccinia Virus protein VP39"/>
    <property type="match status" value="1"/>
</dbReference>
<dbReference type="KEGG" id="smo:SELMODRAFT_91052"/>
<dbReference type="AlphaFoldDB" id="D8RCM8"/>
<sequence length="225" mass="24563">MRQVEIGRTSIAVLEDDPSREGKCFTGAWVWDCALVLTHWLDSIAAIGESGGADIAPVSAELGLGHHGFKDKRVVELGAGTGLPGMAAALLGASEVILTDRAGLLPCLRRNVEANQLESRVRVLELEWGADCSQVPAPVDFVLCSDILYDIEAVPALAKTLLDLSGESTRILLAYELRIGTTECFHKLRELGLEFTRVPSEELHPQWQSEDIGIFILRRSYPETI</sequence>
<keyword evidence="2" id="KW-1185">Reference proteome</keyword>
<dbReference type="eggNOG" id="KOG2793">
    <property type="taxonomic scope" value="Eukaryota"/>
</dbReference>
<organism evidence="2">
    <name type="scientific">Selaginella moellendorffii</name>
    <name type="common">Spikemoss</name>
    <dbReference type="NCBI Taxonomy" id="88036"/>
    <lineage>
        <taxon>Eukaryota</taxon>
        <taxon>Viridiplantae</taxon>
        <taxon>Streptophyta</taxon>
        <taxon>Embryophyta</taxon>
        <taxon>Tracheophyta</taxon>
        <taxon>Lycopodiopsida</taxon>
        <taxon>Selaginellales</taxon>
        <taxon>Selaginellaceae</taxon>
        <taxon>Selaginella</taxon>
    </lineage>
</organism>
<dbReference type="InterPro" id="IPR019410">
    <property type="entry name" value="Methyltransf_16"/>
</dbReference>
<dbReference type="STRING" id="88036.D8RCM8"/>
<dbReference type="PANTHER" id="PTHR14614:SF123">
    <property type="entry name" value="OS04G0645500 PROTEIN"/>
    <property type="match status" value="1"/>
</dbReference>
<dbReference type="SUPFAM" id="SSF53335">
    <property type="entry name" value="S-adenosyl-L-methionine-dependent methyltransferases"/>
    <property type="match status" value="1"/>
</dbReference>
<dbReference type="GO" id="GO:0008276">
    <property type="term" value="F:protein methyltransferase activity"/>
    <property type="evidence" value="ECO:0000318"/>
    <property type="project" value="GO_Central"/>
</dbReference>
<dbReference type="InParanoid" id="D8RCM8"/>
<dbReference type="InterPro" id="IPR029063">
    <property type="entry name" value="SAM-dependent_MTases_sf"/>
</dbReference>
<proteinExistence type="predicted"/>
<dbReference type="PANTHER" id="PTHR14614">
    <property type="entry name" value="HEPATOCELLULAR CARCINOMA-ASSOCIATED ANTIGEN"/>
    <property type="match status" value="1"/>
</dbReference>
<reference evidence="1 2" key="1">
    <citation type="journal article" date="2011" name="Science">
        <title>The Selaginella genome identifies genetic changes associated with the evolution of vascular plants.</title>
        <authorList>
            <person name="Banks J.A."/>
            <person name="Nishiyama T."/>
            <person name="Hasebe M."/>
            <person name="Bowman J.L."/>
            <person name="Gribskov M."/>
            <person name="dePamphilis C."/>
            <person name="Albert V.A."/>
            <person name="Aono N."/>
            <person name="Aoyama T."/>
            <person name="Ambrose B.A."/>
            <person name="Ashton N.W."/>
            <person name="Axtell M.J."/>
            <person name="Barker E."/>
            <person name="Barker M.S."/>
            <person name="Bennetzen J.L."/>
            <person name="Bonawitz N.D."/>
            <person name="Chapple C."/>
            <person name="Cheng C."/>
            <person name="Correa L.G."/>
            <person name="Dacre M."/>
            <person name="DeBarry J."/>
            <person name="Dreyer I."/>
            <person name="Elias M."/>
            <person name="Engstrom E.M."/>
            <person name="Estelle M."/>
            <person name="Feng L."/>
            <person name="Finet C."/>
            <person name="Floyd S.K."/>
            <person name="Frommer W.B."/>
            <person name="Fujita T."/>
            <person name="Gramzow L."/>
            <person name="Gutensohn M."/>
            <person name="Harholt J."/>
            <person name="Hattori M."/>
            <person name="Heyl A."/>
            <person name="Hirai T."/>
            <person name="Hiwatashi Y."/>
            <person name="Ishikawa M."/>
            <person name="Iwata M."/>
            <person name="Karol K.G."/>
            <person name="Koehler B."/>
            <person name="Kolukisaoglu U."/>
            <person name="Kubo M."/>
            <person name="Kurata T."/>
            <person name="Lalonde S."/>
            <person name="Li K."/>
            <person name="Li Y."/>
            <person name="Litt A."/>
            <person name="Lyons E."/>
            <person name="Manning G."/>
            <person name="Maruyama T."/>
            <person name="Michael T.P."/>
            <person name="Mikami K."/>
            <person name="Miyazaki S."/>
            <person name="Morinaga S."/>
            <person name="Murata T."/>
            <person name="Mueller-Roeber B."/>
            <person name="Nelson D.R."/>
            <person name="Obara M."/>
            <person name="Oguri Y."/>
            <person name="Olmstead R.G."/>
            <person name="Onodera N."/>
            <person name="Petersen B.L."/>
            <person name="Pils B."/>
            <person name="Prigge M."/>
            <person name="Rensing S.A."/>
            <person name="Riano-Pachon D.M."/>
            <person name="Roberts A.W."/>
            <person name="Sato Y."/>
            <person name="Scheller H.V."/>
            <person name="Schulz B."/>
            <person name="Schulz C."/>
            <person name="Shakirov E.V."/>
            <person name="Shibagaki N."/>
            <person name="Shinohara N."/>
            <person name="Shippen D.E."/>
            <person name="Soerensen I."/>
            <person name="Sotooka R."/>
            <person name="Sugimoto N."/>
            <person name="Sugita M."/>
            <person name="Sumikawa N."/>
            <person name="Tanurdzic M."/>
            <person name="Theissen G."/>
            <person name="Ulvskov P."/>
            <person name="Wakazuki S."/>
            <person name="Weng J.K."/>
            <person name="Willats W.W."/>
            <person name="Wipf D."/>
            <person name="Wolf P.G."/>
            <person name="Yang L."/>
            <person name="Zimmer A.D."/>
            <person name="Zhu Q."/>
            <person name="Mitros T."/>
            <person name="Hellsten U."/>
            <person name="Loque D."/>
            <person name="Otillar R."/>
            <person name="Salamov A."/>
            <person name="Schmutz J."/>
            <person name="Shapiro H."/>
            <person name="Lindquist E."/>
            <person name="Lucas S."/>
            <person name="Rokhsar D."/>
            <person name="Grigoriev I.V."/>
        </authorList>
    </citation>
    <scope>NUCLEOTIDE SEQUENCE [LARGE SCALE GENOMIC DNA]</scope>
</reference>
<protein>
    <submittedName>
        <fullName evidence="1">Uncharacterized protein</fullName>
    </submittedName>
</protein>
<dbReference type="Pfam" id="PF10294">
    <property type="entry name" value="Methyltransf_16"/>
    <property type="match status" value="1"/>
</dbReference>
<dbReference type="Proteomes" id="UP000001514">
    <property type="component" value="Unassembled WGS sequence"/>
</dbReference>
<evidence type="ECO:0000313" key="1">
    <source>
        <dbReference type="EMBL" id="EFJ30157.1"/>
    </source>
</evidence>
<dbReference type="Gramene" id="EFJ30157">
    <property type="protein sequence ID" value="EFJ30157"/>
    <property type="gene ID" value="SELMODRAFT_91052"/>
</dbReference>
<accession>D8RCM8</accession>
<evidence type="ECO:0000313" key="2">
    <source>
        <dbReference type="Proteomes" id="UP000001514"/>
    </source>
</evidence>
<dbReference type="OrthoDB" id="413520at2759"/>
<dbReference type="HOGENOM" id="CLU_055721_4_2_1"/>
<dbReference type="CDD" id="cd02440">
    <property type="entry name" value="AdoMet_MTases"/>
    <property type="match status" value="1"/>
</dbReference>
<dbReference type="EMBL" id="GL377576">
    <property type="protein sequence ID" value="EFJ30157.1"/>
    <property type="molecule type" value="Genomic_DNA"/>
</dbReference>
<name>D8RCM8_SELML</name>